<feature type="domain" description="Pop1 N-terminal" evidence="5">
    <location>
        <begin position="112"/>
        <end position="178"/>
    </location>
</feature>
<evidence type="ECO:0000259" key="5">
    <source>
        <dbReference type="Pfam" id="PF06978"/>
    </source>
</evidence>
<dbReference type="PANTHER" id="PTHR22731:SF3">
    <property type="entry name" value="RIBONUCLEASES P_MRP PROTEIN SUBUNIT POP1"/>
    <property type="match status" value="1"/>
</dbReference>
<evidence type="ECO:0000256" key="3">
    <source>
        <dbReference type="ARBA" id="ARBA00023242"/>
    </source>
</evidence>
<evidence type="ECO:0000256" key="4">
    <source>
        <dbReference type="SAM" id="MobiDB-lite"/>
    </source>
</evidence>
<dbReference type="Pfam" id="PF08170">
    <property type="entry name" value="POPLD"/>
    <property type="match status" value="1"/>
</dbReference>
<gene>
    <name evidence="8" type="ORF">N332_01334</name>
</gene>
<protein>
    <submittedName>
        <fullName evidence="8">Ribonucleases P/MRP protein subunit POP1</fullName>
    </submittedName>
</protein>
<feature type="domain" description="Pop1 N-terminal" evidence="5">
    <location>
        <begin position="35"/>
        <end position="105"/>
    </location>
</feature>
<dbReference type="InterPro" id="IPR009723">
    <property type="entry name" value="Pop1_N"/>
</dbReference>
<dbReference type="InterPro" id="IPR012590">
    <property type="entry name" value="POPLD_dom"/>
</dbReference>
<dbReference type="GO" id="GO:0001682">
    <property type="term" value="P:tRNA 5'-leader removal"/>
    <property type="evidence" value="ECO:0007669"/>
    <property type="project" value="InterPro"/>
</dbReference>
<keyword evidence="9" id="KW-1185">Reference proteome</keyword>
<evidence type="ECO:0000256" key="1">
    <source>
        <dbReference type="ARBA" id="ARBA00004123"/>
    </source>
</evidence>
<feature type="non-terminal residue" evidence="8">
    <location>
        <position position="1"/>
    </location>
</feature>
<dbReference type="GO" id="GO:0005655">
    <property type="term" value="C:nucleolar ribonuclease P complex"/>
    <property type="evidence" value="ECO:0007669"/>
    <property type="project" value="InterPro"/>
</dbReference>
<evidence type="ECO:0000313" key="9">
    <source>
        <dbReference type="Proteomes" id="UP000053369"/>
    </source>
</evidence>
<dbReference type="InterPro" id="IPR039182">
    <property type="entry name" value="Pop1"/>
</dbReference>
<dbReference type="GO" id="GO:0000172">
    <property type="term" value="C:ribonuclease MRP complex"/>
    <property type="evidence" value="ECO:0007669"/>
    <property type="project" value="InterPro"/>
</dbReference>
<keyword evidence="3" id="KW-0539">Nucleus</keyword>
<reference evidence="8 9" key="1">
    <citation type="submission" date="2014-04" db="EMBL/GenBank/DDBJ databases">
        <title>Genome evolution of avian class.</title>
        <authorList>
            <person name="Zhang G."/>
            <person name="Li C."/>
        </authorList>
    </citation>
    <scope>NUCLEOTIDE SEQUENCE [LARGE SCALE GENOMIC DNA]</scope>
    <source>
        <strain evidence="8">BGI_N332</strain>
    </source>
</reference>
<comment type="subcellular location">
    <subcellularLocation>
        <location evidence="1">Nucleus</location>
    </subcellularLocation>
</comment>
<dbReference type="EMBL" id="KK805568">
    <property type="protein sequence ID" value="KFQ31856.1"/>
    <property type="molecule type" value="Genomic_DNA"/>
</dbReference>
<feature type="domain" description="POP1 C-terminal" evidence="7">
    <location>
        <begin position="758"/>
        <end position="929"/>
    </location>
</feature>
<evidence type="ECO:0000313" key="8">
    <source>
        <dbReference type="EMBL" id="KFQ31856.1"/>
    </source>
</evidence>
<proteinExistence type="predicted"/>
<dbReference type="PANTHER" id="PTHR22731">
    <property type="entry name" value="RIBONUCLEASES P/MRP PROTEIN SUBUNIT POP1"/>
    <property type="match status" value="1"/>
</dbReference>
<feature type="region of interest" description="Disordered" evidence="4">
    <location>
        <begin position="818"/>
        <end position="840"/>
    </location>
</feature>
<feature type="compositionally biased region" description="Basic and acidic residues" evidence="4">
    <location>
        <begin position="1"/>
        <end position="10"/>
    </location>
</feature>
<name>A0A091QYZ1_9AVES</name>
<evidence type="ECO:0000259" key="6">
    <source>
        <dbReference type="Pfam" id="PF08170"/>
    </source>
</evidence>
<keyword evidence="2" id="KW-0819">tRNA processing</keyword>
<feature type="domain" description="POPLD" evidence="6">
    <location>
        <begin position="531"/>
        <end position="617"/>
    </location>
</feature>
<dbReference type="Pfam" id="PF22770">
    <property type="entry name" value="POP1_C"/>
    <property type="match status" value="1"/>
</dbReference>
<feature type="non-terminal residue" evidence="8">
    <location>
        <position position="929"/>
    </location>
</feature>
<dbReference type="AlphaFoldDB" id="A0A091QYZ1"/>
<dbReference type="Pfam" id="PF06978">
    <property type="entry name" value="POP1_N"/>
    <property type="match status" value="2"/>
</dbReference>
<feature type="region of interest" description="Disordered" evidence="4">
    <location>
        <begin position="1"/>
        <end position="22"/>
    </location>
</feature>
<evidence type="ECO:0000259" key="7">
    <source>
        <dbReference type="Pfam" id="PF22770"/>
    </source>
</evidence>
<organism evidence="8 9">
    <name type="scientific">Mesitornis unicolor</name>
    <name type="common">brown roatelo</name>
    <dbReference type="NCBI Taxonomy" id="54374"/>
    <lineage>
        <taxon>Eukaryota</taxon>
        <taxon>Metazoa</taxon>
        <taxon>Chordata</taxon>
        <taxon>Craniata</taxon>
        <taxon>Vertebrata</taxon>
        <taxon>Euteleostomi</taxon>
        <taxon>Archelosauria</taxon>
        <taxon>Archosauria</taxon>
        <taxon>Dinosauria</taxon>
        <taxon>Saurischia</taxon>
        <taxon>Theropoda</taxon>
        <taxon>Coelurosauria</taxon>
        <taxon>Aves</taxon>
        <taxon>Neognathae</taxon>
        <taxon>Neoaves</taxon>
        <taxon>Columbimorphae</taxon>
        <taxon>Mesitornithiformes</taxon>
        <taxon>Mesitornithidae</taxon>
        <taxon>Mesitornis</taxon>
    </lineage>
</organism>
<sequence length="929" mass="106000">KGQNRGERGRGRGGWQGGRQSVSEEMPKYITVSTFAQARAAEIKAMLKAVAQKSSNSLVFQTLPRHMRRRAMSHNIKRLPRRLQEIARKEKKEQSKTKCRKARRRHINLVAEFNCRQRKNIWLETHIWHAKRFHMVKKWGYCLGDSPTEKSYRACYRAMTKHCLLQDLSYYCCLELTGKENELRKQLARLCSTDTGLTFEEASCLSGRFEGSLNLYRVDSYPEDMLGPVTFIWKPRDGSENRQLWIWMHPALKQDILRELKAIFQCSEPEETYIPKPVTTSIQEEKQMDVLSLGKKRKKEDKEGEKAVPVKKIIGDGTRDPFQSYSWISQATGIVLSDRTMEVLRYRLIGPLSHSVLTETLKAASLQTEMADPETELNNWWVENCKDSEKVSLHQRQSAIFELLEGLSSPSEMLPGTILGLTVGDPRVNLPKKKIKTMPDFEKYQDNAKVRQLYLKGVPVDCAHSFIWDRDICKNVTENKISEQDLNQMRAQLLVPGSHLDLGPRESKIPILLVQQPGKVAGEDRPGWGSGWDICLPKGWGMAFWIPFIYRGVQVGGLQEALKHSEYQRTPHTPNDFPDCQAGNKYSYLLDLSFRRPPAKRVNYVKLGTLSPFVCPWGQLTKNWEGRTKASGEFVHPSSPHHEHCATEGHSFCDPKAEVVKEASPETGEVEETMEITSSEGVLKTKDVTGTQDFGEREETMTRSDFIVLRSEKLLMQLSAWCYPTAGKDRRIRLISRLGQKEMTEDVFMPILKSYPRALVWVNLSLLRKGNPELHAMICIPTEDDLLHLGKDRLFCGPQEPKHRDIFKHKIQKLKEEKKKKKKHNIKALESDPTSGLDKETTAEHEDLILGLWSDSLPDVTSHCSRTLLGYVTRGDFSLAAGCGEALGFVSVTGLIYMLHNQPADKKGLVLLRTPASLQYRFARLNIEV</sequence>
<dbReference type="InterPro" id="IPR055079">
    <property type="entry name" value="POP1_C"/>
</dbReference>
<evidence type="ECO:0000256" key="2">
    <source>
        <dbReference type="ARBA" id="ARBA00022694"/>
    </source>
</evidence>
<dbReference type="Proteomes" id="UP000053369">
    <property type="component" value="Unassembled WGS sequence"/>
</dbReference>
<accession>A0A091QYZ1</accession>